<evidence type="ECO:0000313" key="4">
    <source>
        <dbReference type="EMBL" id="KAK7470744.1"/>
    </source>
</evidence>
<dbReference type="Gene3D" id="2.170.260.10">
    <property type="entry name" value="paz domain"/>
    <property type="match status" value="1"/>
</dbReference>
<feature type="region of interest" description="Disordered" evidence="2">
    <location>
        <begin position="1"/>
        <end position="21"/>
    </location>
</feature>
<feature type="region of interest" description="Disordered" evidence="2">
    <location>
        <begin position="33"/>
        <end position="59"/>
    </location>
</feature>
<dbReference type="InterPro" id="IPR027417">
    <property type="entry name" value="P-loop_NTPase"/>
</dbReference>
<dbReference type="PANTHER" id="PTHR14950:SF37">
    <property type="entry name" value="ENDORIBONUCLEASE DICER"/>
    <property type="match status" value="1"/>
</dbReference>
<dbReference type="Proteomes" id="UP001498398">
    <property type="component" value="Unassembled WGS sequence"/>
</dbReference>
<keyword evidence="5" id="KW-1185">Reference proteome</keyword>
<protein>
    <submittedName>
        <fullName evidence="4">Dicer-like protein 1</fullName>
    </submittedName>
</protein>
<name>A0ABR1K1J9_9AGAR</name>
<comment type="caution">
    <text evidence="4">The sequence shown here is derived from an EMBL/GenBank/DDBJ whole genome shotgun (WGS) entry which is preliminary data.</text>
</comment>
<evidence type="ECO:0000259" key="3">
    <source>
        <dbReference type="PROSITE" id="PS50142"/>
    </source>
</evidence>
<keyword evidence="1" id="KW-0378">Hydrolase</keyword>
<evidence type="ECO:0000256" key="2">
    <source>
        <dbReference type="SAM" id="MobiDB-lite"/>
    </source>
</evidence>
<proteinExistence type="predicted"/>
<evidence type="ECO:0000313" key="5">
    <source>
        <dbReference type="Proteomes" id="UP001498398"/>
    </source>
</evidence>
<organism evidence="4 5">
    <name type="scientific">Marasmiellus scandens</name>
    <dbReference type="NCBI Taxonomy" id="2682957"/>
    <lineage>
        <taxon>Eukaryota</taxon>
        <taxon>Fungi</taxon>
        <taxon>Dikarya</taxon>
        <taxon>Basidiomycota</taxon>
        <taxon>Agaricomycotina</taxon>
        <taxon>Agaricomycetes</taxon>
        <taxon>Agaricomycetidae</taxon>
        <taxon>Agaricales</taxon>
        <taxon>Marasmiineae</taxon>
        <taxon>Omphalotaceae</taxon>
        <taxon>Marasmiellus</taxon>
    </lineage>
</organism>
<dbReference type="InterPro" id="IPR000999">
    <property type="entry name" value="RNase_III_dom"/>
</dbReference>
<dbReference type="Pfam" id="PF00636">
    <property type="entry name" value="Ribonuclease_3"/>
    <property type="match status" value="2"/>
</dbReference>
<reference evidence="4 5" key="1">
    <citation type="submission" date="2024-01" db="EMBL/GenBank/DDBJ databases">
        <title>A draft genome for the cacao thread blight pathogen Marasmiellus scandens.</title>
        <authorList>
            <person name="Baruah I.K."/>
            <person name="Leung J."/>
            <person name="Bukari Y."/>
            <person name="Amoako-Attah I."/>
            <person name="Meinhardt L.W."/>
            <person name="Bailey B.A."/>
            <person name="Cohen S.P."/>
        </authorList>
    </citation>
    <scope>NUCLEOTIDE SEQUENCE [LARGE SCALE GENOMIC DNA]</scope>
    <source>
        <strain evidence="4 5">GH-19</strain>
    </source>
</reference>
<dbReference type="SUPFAM" id="SSF69065">
    <property type="entry name" value="RNase III domain-like"/>
    <property type="match status" value="2"/>
</dbReference>
<dbReference type="InterPro" id="IPR036389">
    <property type="entry name" value="RNase_III_sf"/>
</dbReference>
<dbReference type="EMBL" id="JBANRG010000002">
    <property type="protein sequence ID" value="KAK7470744.1"/>
    <property type="molecule type" value="Genomic_DNA"/>
</dbReference>
<feature type="domain" description="RNase III" evidence="3">
    <location>
        <begin position="962"/>
        <end position="1148"/>
    </location>
</feature>
<dbReference type="SUPFAM" id="SSF52540">
    <property type="entry name" value="P-loop containing nucleoside triphosphate hydrolases"/>
    <property type="match status" value="1"/>
</dbReference>
<dbReference type="Gene3D" id="3.40.50.300">
    <property type="entry name" value="P-loop containing nucleotide triphosphate hydrolases"/>
    <property type="match status" value="1"/>
</dbReference>
<dbReference type="PANTHER" id="PTHR14950">
    <property type="entry name" value="DICER-RELATED"/>
    <property type="match status" value="1"/>
</dbReference>
<gene>
    <name evidence="4" type="primary">dcl1_3</name>
    <name evidence="4" type="ORF">VKT23_002164</name>
</gene>
<sequence length="1479" mass="164853">MFNAWPENDAQEASFNGGPDANATHLNGIAPVLPASKPSWSNASRKRESSASDTEIPNKRQHTIHLPHVLLVGSSEAKEAGTRALQENLIVPVSLKSAKKLLKHYISSVVKVERSIARTIVIVCNGAESSDSIINVLQKKLANVDFGVPSRSDDISDWEKLLEKDILILTSSLLARALRKGFTTSSQVYTVVLTDVEDVALQKLTRALFSSHNQTDHPRILAMITSENSSAMIPLDDKLLQLETILHAKLYGLSDEERMDFLSRLRSPKELVVIYDPPVLPTNTGLFQKLQEIPDVSATNFSGYYEVLVELGPFAADMLLRKTVETEIVKKDQAITQLIESWQPDALNLDVASQNFNATPKFVRLVQVLQSYGHYGREFRGIIFVRRDTVAHLILSMLRNLSSSLDFLHSEALFGTQPDDVQYDILLKFSEGRCNLLVATLSTQDLEFPSSCLVVRFDLLDSEMAQAYVCSCTRGDGHLIYMAEKGNVQHRYILSRTTPLCPEVTVMCRTLESSVPRHALLETRYSDLSQHEAGSNEAENSITDPTTGAQICLHNAVTAVHQLAWHASCHLNQNAVSSPLFEFDTQGESAVKHRCRVTIPGISGCWSPPCISRAHARRIASFQICTTLFDDGLLPYHLFSAIGSAGSANWGGLPTLGEKRAGTRSYPRKTPDFWKRSVVPVSRLYPTAIRMTGSSNTSKPHGPMVLLTRRPLPEIPSFKIFFSSVPATIQLTCCAPLLVDPDKLEQLYKYTLRAWETILNKPFDCPLDQVLGFFAPLNTDWNPGLGNNGPFVLPQIDAQVAWDLVRLAANEFIIPTKYQNPDEIAADLEDAIIQDRWTRFTRRYEVLAVREDLSPLSKPLDSQYAEYENYIEICRARRFDFQGLKNDCQPLIEVLKVPVFTDRLNPAFMHSQETSGRTEEPQGTVKFFIPELCAKYTIPASTFRTIMLLPCILRRIDDYLLVKELNARIFGHSINDQFLHMALSTPSAGIEYDYERLELLGDTFLKFLATLYVFVTNPNDGEGTMHLLRQKVISNKALMDAAIAVQLPPFIQSRPLALKNFVPSIFQKSSKNLSPKPRHEHATEDMDVYGLEIDNLNTKQVDPGSLISVERKSKKTKEFNNQETQNLGDKAIADVAEAIIGAAFLSGGIDNALKVMKALSLPLPGIEQWSDLGRKSGVTPLLHGSTTFQVDFKTIEAIIGCQIKCPELLAQALTHVSRSKSQASSYERLEFIGDAILDFMVIRHIFDRDQNLAPGALTMLKGAMVSNSALAAVSVSTGLHKHLIIGSPHVAGEIREYETLLLQKRQKEYGVAQQEGRSPGQYWLDLEPPKTLSDMVESIIGAIFLSDDFSPDGVEKFFASVLKPFYDKYIRLQTLSHHPTKVLFELIQGRGCHQSQIVREDDETLVLVHGIVLASARDTSSMSAARLASFLALDALEGDASFLKRTCDCWTNRFKKRTPEEQQASIDQMLSLEAHSNDL</sequence>
<feature type="domain" description="RNase III" evidence="3">
    <location>
        <begin position="1192"/>
        <end position="1348"/>
    </location>
</feature>
<dbReference type="SMART" id="SM00535">
    <property type="entry name" value="RIBOc"/>
    <property type="match status" value="2"/>
</dbReference>
<evidence type="ECO:0000256" key="1">
    <source>
        <dbReference type="ARBA" id="ARBA00022801"/>
    </source>
</evidence>
<dbReference type="PROSITE" id="PS50142">
    <property type="entry name" value="RNASE_3_2"/>
    <property type="match status" value="2"/>
</dbReference>
<dbReference type="CDD" id="cd00593">
    <property type="entry name" value="RIBOc"/>
    <property type="match status" value="2"/>
</dbReference>
<dbReference type="Gene3D" id="1.10.1520.10">
    <property type="entry name" value="Ribonuclease III domain"/>
    <property type="match status" value="2"/>
</dbReference>
<accession>A0ABR1K1J9</accession>